<feature type="transmembrane region" description="Helical" evidence="9">
    <location>
        <begin position="94"/>
        <end position="114"/>
    </location>
</feature>
<sequence length="323" mass="37937">MRMPFFPFIPYPPAKDGYWEPVTSTLNWCEEDYYATKYSAEIVNTLTNLLFMLLGVKGILSCRRNGHDAIFEVAYYGYLLVGTGSFLFHSTLKYPMQLIDELSMIYTTCLMCYASFSYSKSTGYRIFLAMFLSFLAIFITLYYHYLQNPVFHQNAYALLTAIVLLRSMYTMEVKLRPSWRHSTEEDRLAREKQGLPVLSKEEQHYENVRDLKTLKTMWFMVGLGLGVFLGGFGIWNLDNHYCSTIRVWRRELGLPWGILLEGHGWWHLMTGTGAYLYIVWGIWLRHCLNQRQEEFHLWWPHIWNIPEIVRTPITADGSAKKSE</sequence>
<dbReference type="GO" id="GO:0005789">
    <property type="term" value="C:endoplasmic reticulum membrane"/>
    <property type="evidence" value="ECO:0007669"/>
    <property type="project" value="TreeGrafter"/>
</dbReference>
<evidence type="ECO:0000256" key="2">
    <source>
        <dbReference type="ARBA" id="ARBA00009780"/>
    </source>
</evidence>
<evidence type="ECO:0000256" key="9">
    <source>
        <dbReference type="SAM" id="Phobius"/>
    </source>
</evidence>
<dbReference type="OMA" id="SIDWCEL"/>
<feature type="binding site" evidence="7">
    <location>
        <position position="41"/>
    </location>
    <ligand>
        <name>Ca(2+)</name>
        <dbReference type="ChEBI" id="CHEBI:29108"/>
    </ligand>
</feature>
<dbReference type="AlphaFoldDB" id="A0A0U5CM72"/>
<feature type="binding site" evidence="7">
    <location>
        <position position="28"/>
    </location>
    <ligand>
        <name>Ca(2+)</name>
        <dbReference type="ChEBI" id="CHEBI:29108"/>
    </ligand>
</feature>
<evidence type="ECO:0000313" key="11">
    <source>
        <dbReference type="Proteomes" id="UP000054771"/>
    </source>
</evidence>
<keyword evidence="4" id="KW-0378">Hydrolase</keyword>
<dbReference type="InterPro" id="IPR008901">
    <property type="entry name" value="ACER"/>
</dbReference>
<accession>A0A0U5CM72</accession>
<dbReference type="OrthoDB" id="187171at2759"/>
<dbReference type="Pfam" id="PF05875">
    <property type="entry name" value="Ceramidase"/>
    <property type="match status" value="1"/>
</dbReference>
<evidence type="ECO:0000256" key="6">
    <source>
        <dbReference type="ARBA" id="ARBA00023136"/>
    </source>
</evidence>
<feature type="binding site" evidence="7">
    <location>
        <position position="30"/>
    </location>
    <ligand>
        <name>Ca(2+)</name>
        <dbReference type="ChEBI" id="CHEBI:29108"/>
    </ligand>
</feature>
<dbReference type="Proteomes" id="UP000054771">
    <property type="component" value="Unassembled WGS sequence"/>
</dbReference>
<keyword evidence="6 9" id="KW-0472">Membrane</keyword>
<feature type="transmembrane region" description="Helical" evidence="9">
    <location>
        <begin position="69"/>
        <end position="88"/>
    </location>
</feature>
<dbReference type="EMBL" id="CDMC01000002">
    <property type="protein sequence ID" value="CEN59681.1"/>
    <property type="molecule type" value="Genomic_DNA"/>
</dbReference>
<dbReference type="PANTHER" id="PTHR46187">
    <property type="entry name" value="ALKALINE CERAMIDASE 3"/>
    <property type="match status" value="1"/>
</dbReference>
<evidence type="ECO:0000313" key="10">
    <source>
        <dbReference type="EMBL" id="CEN59681.1"/>
    </source>
</evidence>
<comment type="cofactor">
    <cofactor evidence="8">
        <name>Zn(2+)</name>
        <dbReference type="ChEBI" id="CHEBI:29105"/>
    </cofactor>
</comment>
<evidence type="ECO:0000256" key="3">
    <source>
        <dbReference type="ARBA" id="ARBA00022692"/>
    </source>
</evidence>
<gene>
    <name evidence="10" type="ORF">ASPCAL02125</name>
</gene>
<dbReference type="PANTHER" id="PTHR46187:SF3">
    <property type="entry name" value="ALKALINE CERAMIDASE 3"/>
    <property type="match status" value="1"/>
</dbReference>
<feature type="transmembrane region" description="Helical" evidence="9">
    <location>
        <begin position="126"/>
        <end position="145"/>
    </location>
</feature>
<keyword evidence="7" id="KW-0106">Calcium</keyword>
<evidence type="ECO:0000256" key="8">
    <source>
        <dbReference type="PIRSR" id="PIRSR608901-2"/>
    </source>
</evidence>
<evidence type="ECO:0000256" key="4">
    <source>
        <dbReference type="ARBA" id="ARBA00022801"/>
    </source>
</evidence>
<keyword evidence="3 9" id="KW-0812">Transmembrane</keyword>
<dbReference type="GO" id="GO:0046514">
    <property type="term" value="P:ceramide catabolic process"/>
    <property type="evidence" value="ECO:0007669"/>
    <property type="project" value="TreeGrafter"/>
</dbReference>
<keyword evidence="7" id="KW-0479">Metal-binding</keyword>
<organism evidence="10 11">
    <name type="scientific">Aspergillus calidoustus</name>
    <dbReference type="NCBI Taxonomy" id="454130"/>
    <lineage>
        <taxon>Eukaryota</taxon>
        <taxon>Fungi</taxon>
        <taxon>Dikarya</taxon>
        <taxon>Ascomycota</taxon>
        <taxon>Pezizomycotina</taxon>
        <taxon>Eurotiomycetes</taxon>
        <taxon>Eurotiomycetidae</taxon>
        <taxon>Eurotiales</taxon>
        <taxon>Aspergillaceae</taxon>
        <taxon>Aspergillus</taxon>
        <taxon>Aspergillus subgen. Nidulantes</taxon>
    </lineage>
</organism>
<comment type="subcellular location">
    <subcellularLocation>
        <location evidence="1">Membrane</location>
        <topology evidence="1">Multi-pass membrane protein</topology>
    </subcellularLocation>
</comment>
<keyword evidence="8" id="KW-0862">Zinc</keyword>
<evidence type="ECO:0000256" key="7">
    <source>
        <dbReference type="PIRSR" id="PIRSR608901-1"/>
    </source>
</evidence>
<reference evidence="11" key="1">
    <citation type="journal article" date="2016" name="Genome Announc.">
        <title>Draft genome sequences of fungus Aspergillus calidoustus.</title>
        <authorList>
            <person name="Horn F."/>
            <person name="Linde J."/>
            <person name="Mattern D.J."/>
            <person name="Walther G."/>
            <person name="Guthke R."/>
            <person name="Scherlach K."/>
            <person name="Martin K."/>
            <person name="Brakhage A.A."/>
            <person name="Petzke L."/>
            <person name="Valiante V."/>
        </authorList>
    </citation>
    <scope>NUCLEOTIDE SEQUENCE [LARGE SCALE GENOMIC DNA]</scope>
    <source>
        <strain evidence="11">SF006504</strain>
    </source>
</reference>
<feature type="binding site" evidence="8">
    <location>
        <position position="263"/>
    </location>
    <ligand>
        <name>Zn(2+)</name>
        <dbReference type="ChEBI" id="CHEBI:29105"/>
        <note>catalytic</note>
    </ligand>
</feature>
<keyword evidence="5 9" id="KW-1133">Transmembrane helix</keyword>
<comment type="similarity">
    <text evidence="2">Belongs to the alkaline ceramidase family.</text>
</comment>
<keyword evidence="11" id="KW-1185">Reference proteome</keyword>
<evidence type="ECO:0000256" key="5">
    <source>
        <dbReference type="ARBA" id="ARBA00022989"/>
    </source>
</evidence>
<dbReference type="GO" id="GO:0016811">
    <property type="term" value="F:hydrolase activity, acting on carbon-nitrogen (but not peptide) bonds, in linear amides"/>
    <property type="evidence" value="ECO:0007669"/>
    <property type="project" value="InterPro"/>
</dbReference>
<feature type="transmembrane region" description="Helical" evidence="9">
    <location>
        <begin position="217"/>
        <end position="237"/>
    </location>
</feature>
<feature type="transmembrane region" description="Helical" evidence="9">
    <location>
        <begin position="42"/>
        <end position="60"/>
    </location>
</feature>
<dbReference type="GO" id="GO:0046513">
    <property type="term" value="P:ceramide biosynthetic process"/>
    <property type="evidence" value="ECO:0007669"/>
    <property type="project" value="TreeGrafter"/>
</dbReference>
<evidence type="ECO:0000256" key="1">
    <source>
        <dbReference type="ARBA" id="ARBA00004141"/>
    </source>
</evidence>
<feature type="transmembrane region" description="Helical" evidence="9">
    <location>
        <begin position="264"/>
        <end position="284"/>
    </location>
</feature>
<proteinExistence type="inferred from homology"/>
<dbReference type="STRING" id="454130.A0A0U5CM72"/>
<dbReference type="GO" id="GO:0046872">
    <property type="term" value="F:metal ion binding"/>
    <property type="evidence" value="ECO:0007669"/>
    <property type="project" value="UniProtKB-KW"/>
</dbReference>
<feature type="binding site" evidence="8">
    <location>
        <position position="89"/>
    </location>
    <ligand>
        <name>Zn(2+)</name>
        <dbReference type="ChEBI" id="CHEBI:29105"/>
        <note>catalytic</note>
    </ligand>
</feature>
<name>A0A0U5CM72_ASPCI</name>
<feature type="transmembrane region" description="Helical" evidence="9">
    <location>
        <begin position="151"/>
        <end position="169"/>
    </location>
</feature>
<protein>
    <submittedName>
        <fullName evidence="10">Putative Alkaline phytoceramidase</fullName>
    </submittedName>
</protein>
<feature type="binding site" evidence="8">
    <location>
        <position position="267"/>
    </location>
    <ligand>
        <name>Zn(2+)</name>
        <dbReference type="ChEBI" id="CHEBI:29105"/>
        <note>catalytic</note>
    </ligand>
</feature>